<comment type="caution">
    <text evidence="2">The sequence shown here is derived from an EMBL/GenBank/DDBJ whole genome shotgun (WGS) entry which is preliminary data.</text>
</comment>
<evidence type="ECO:0000313" key="2">
    <source>
        <dbReference type="EMBL" id="CAI6361982.1"/>
    </source>
</evidence>
<name>A0AAV0X2D2_9HEMI</name>
<feature type="region of interest" description="Disordered" evidence="1">
    <location>
        <begin position="1"/>
        <end position="20"/>
    </location>
</feature>
<dbReference type="EMBL" id="CARXXK010000003">
    <property type="protein sequence ID" value="CAI6361982.1"/>
    <property type="molecule type" value="Genomic_DNA"/>
</dbReference>
<proteinExistence type="predicted"/>
<sequence length="70" mass="7742">MRTASAQQGHGGMLPCRSSSVASEEAIKNVLRLQHETEEVAKSFPRLLQEVEVAAKNFPRLPQEAGLRRV</sequence>
<accession>A0AAV0X2D2</accession>
<keyword evidence="3" id="KW-1185">Reference proteome</keyword>
<dbReference type="Proteomes" id="UP001160148">
    <property type="component" value="Unassembled WGS sequence"/>
</dbReference>
<protein>
    <submittedName>
        <fullName evidence="2">Uncharacterized protein</fullName>
    </submittedName>
</protein>
<reference evidence="2 3" key="1">
    <citation type="submission" date="2023-01" db="EMBL/GenBank/DDBJ databases">
        <authorList>
            <person name="Whitehead M."/>
        </authorList>
    </citation>
    <scope>NUCLEOTIDE SEQUENCE [LARGE SCALE GENOMIC DNA]</scope>
</reference>
<dbReference type="AlphaFoldDB" id="A0AAV0X2D2"/>
<organism evidence="2 3">
    <name type="scientific">Macrosiphum euphorbiae</name>
    <name type="common">potato aphid</name>
    <dbReference type="NCBI Taxonomy" id="13131"/>
    <lineage>
        <taxon>Eukaryota</taxon>
        <taxon>Metazoa</taxon>
        <taxon>Ecdysozoa</taxon>
        <taxon>Arthropoda</taxon>
        <taxon>Hexapoda</taxon>
        <taxon>Insecta</taxon>
        <taxon>Pterygota</taxon>
        <taxon>Neoptera</taxon>
        <taxon>Paraneoptera</taxon>
        <taxon>Hemiptera</taxon>
        <taxon>Sternorrhyncha</taxon>
        <taxon>Aphidomorpha</taxon>
        <taxon>Aphidoidea</taxon>
        <taxon>Aphididae</taxon>
        <taxon>Macrosiphini</taxon>
        <taxon>Macrosiphum</taxon>
    </lineage>
</organism>
<evidence type="ECO:0000256" key="1">
    <source>
        <dbReference type="SAM" id="MobiDB-lite"/>
    </source>
</evidence>
<evidence type="ECO:0000313" key="3">
    <source>
        <dbReference type="Proteomes" id="UP001160148"/>
    </source>
</evidence>
<gene>
    <name evidence="2" type="ORF">MEUPH1_LOCUS17103</name>
</gene>